<proteinExistence type="predicted"/>
<feature type="domain" description="ABC-2 type transporter transmembrane" evidence="7">
    <location>
        <begin position="22"/>
        <end position="343"/>
    </location>
</feature>
<evidence type="ECO:0000256" key="1">
    <source>
        <dbReference type="ARBA" id="ARBA00004651"/>
    </source>
</evidence>
<dbReference type="Pfam" id="PF12698">
    <property type="entry name" value="ABC2_membrane_3"/>
    <property type="match status" value="1"/>
</dbReference>
<keyword evidence="4 6" id="KW-1133">Transmembrane helix</keyword>
<sequence>MSLQSLLEKEFHWSLRNLLVLVFLLLLLPGFFAGTSVVFQDVLPRDVPVAVAPADEEVNETNLDIVEGTIATFTDPKRVDSVQQGRAMLERESVYAVIEVPPDLNDPSADAQFRLVVDGAIVPFLSPSEIIGDVLETEMDRIFDAEVTAEREVVGAEKTLPEYLFPTFLMTLVIFFAFTYVPYNLKTEAAVLDRLRVEASLESVVAAKLLFFTGLTVVPIVVFQAAALYYGYDVAALAPGAILTLLLVFLLVSTVSSTVMILSRFSGVGLFVNVTAMLGVVALSALAFPLGFFSSLRTTVAQLLPTYYAGIIARSTMLKGASLGTFADWLAMLIGCLIAAVVALEGSIIYYRRTS</sequence>
<keyword evidence="5 6" id="KW-0472">Membrane</keyword>
<evidence type="ECO:0000256" key="6">
    <source>
        <dbReference type="SAM" id="Phobius"/>
    </source>
</evidence>
<dbReference type="GO" id="GO:0005886">
    <property type="term" value="C:plasma membrane"/>
    <property type="evidence" value="ECO:0007669"/>
    <property type="project" value="UniProtKB-SubCell"/>
</dbReference>
<dbReference type="PANTHER" id="PTHR30294:SF29">
    <property type="entry name" value="MULTIDRUG ABC TRANSPORTER PERMEASE YBHS-RELATED"/>
    <property type="match status" value="1"/>
</dbReference>
<dbReference type="PANTHER" id="PTHR30294">
    <property type="entry name" value="MEMBRANE COMPONENT OF ABC TRANSPORTER YHHJ-RELATED"/>
    <property type="match status" value="1"/>
</dbReference>
<comment type="subcellular location">
    <subcellularLocation>
        <location evidence="1">Cell membrane</location>
        <topology evidence="1">Multi-pass membrane protein</topology>
    </subcellularLocation>
</comment>
<dbReference type="GO" id="GO:0140359">
    <property type="term" value="F:ABC-type transporter activity"/>
    <property type="evidence" value="ECO:0007669"/>
    <property type="project" value="InterPro"/>
</dbReference>
<name>A0A6B0T9E2_9EURY</name>
<evidence type="ECO:0000256" key="3">
    <source>
        <dbReference type="ARBA" id="ARBA00022692"/>
    </source>
</evidence>
<feature type="transmembrane region" description="Helical" evidence="6">
    <location>
        <begin position="163"/>
        <end position="183"/>
    </location>
</feature>
<evidence type="ECO:0000313" key="8">
    <source>
        <dbReference type="EMBL" id="MXR51861.1"/>
    </source>
</evidence>
<keyword evidence="2" id="KW-1003">Cell membrane</keyword>
<feature type="transmembrane region" description="Helical" evidence="6">
    <location>
        <begin position="329"/>
        <end position="351"/>
    </location>
</feature>
<feature type="transmembrane region" description="Helical" evidence="6">
    <location>
        <begin position="270"/>
        <end position="293"/>
    </location>
</feature>
<keyword evidence="3 6" id="KW-0812">Transmembrane</keyword>
<gene>
    <name evidence="8" type="ORF">GRX03_09615</name>
</gene>
<reference evidence="8 9" key="1">
    <citation type="submission" date="2019-12" db="EMBL/GenBank/DDBJ databases">
        <title>Isolation and characterization of three novel carbon monoxide-oxidizing members of Halobacteria from salione crusts and soils.</title>
        <authorList>
            <person name="Myers M.R."/>
            <person name="King G.M."/>
        </authorList>
    </citation>
    <scope>NUCLEOTIDE SEQUENCE [LARGE SCALE GENOMIC DNA]</scope>
    <source>
        <strain evidence="8 9">WSH3</strain>
    </source>
</reference>
<dbReference type="OrthoDB" id="102449at2157"/>
<dbReference type="RefSeq" id="WP_159763986.1">
    <property type="nucleotide sequence ID" value="NZ_WUUT01000003.1"/>
</dbReference>
<evidence type="ECO:0000256" key="5">
    <source>
        <dbReference type="ARBA" id="ARBA00023136"/>
    </source>
</evidence>
<dbReference type="Proteomes" id="UP000466535">
    <property type="component" value="Unassembled WGS sequence"/>
</dbReference>
<evidence type="ECO:0000256" key="2">
    <source>
        <dbReference type="ARBA" id="ARBA00022475"/>
    </source>
</evidence>
<organism evidence="8 9">
    <name type="scientific">Halovenus carboxidivorans</name>
    <dbReference type="NCBI Taxonomy" id="2692199"/>
    <lineage>
        <taxon>Archaea</taxon>
        <taxon>Methanobacteriati</taxon>
        <taxon>Methanobacteriota</taxon>
        <taxon>Stenosarchaea group</taxon>
        <taxon>Halobacteria</taxon>
        <taxon>Halobacteriales</taxon>
        <taxon>Haloarculaceae</taxon>
        <taxon>Halovenus</taxon>
    </lineage>
</organism>
<evidence type="ECO:0000256" key="4">
    <source>
        <dbReference type="ARBA" id="ARBA00022989"/>
    </source>
</evidence>
<feature type="transmembrane region" description="Helical" evidence="6">
    <location>
        <begin position="236"/>
        <end position="263"/>
    </location>
</feature>
<accession>A0A6B0T9E2</accession>
<evidence type="ECO:0000259" key="7">
    <source>
        <dbReference type="Pfam" id="PF12698"/>
    </source>
</evidence>
<dbReference type="AlphaFoldDB" id="A0A6B0T9E2"/>
<dbReference type="InterPro" id="IPR051449">
    <property type="entry name" value="ABC-2_transporter_component"/>
</dbReference>
<keyword evidence="9" id="KW-1185">Reference proteome</keyword>
<feature type="transmembrane region" description="Helical" evidence="6">
    <location>
        <begin position="204"/>
        <end position="230"/>
    </location>
</feature>
<dbReference type="InterPro" id="IPR013525">
    <property type="entry name" value="ABC2_TM"/>
</dbReference>
<comment type="caution">
    <text evidence="8">The sequence shown here is derived from an EMBL/GenBank/DDBJ whole genome shotgun (WGS) entry which is preliminary data.</text>
</comment>
<dbReference type="EMBL" id="WUUT01000003">
    <property type="protein sequence ID" value="MXR51861.1"/>
    <property type="molecule type" value="Genomic_DNA"/>
</dbReference>
<evidence type="ECO:0000313" key="9">
    <source>
        <dbReference type="Proteomes" id="UP000466535"/>
    </source>
</evidence>
<protein>
    <submittedName>
        <fullName evidence="8">ABC transporter</fullName>
    </submittedName>
</protein>